<dbReference type="GO" id="GO:0016020">
    <property type="term" value="C:membrane"/>
    <property type="evidence" value="ECO:0007669"/>
    <property type="project" value="UniProtKB-SubCell"/>
</dbReference>
<feature type="transmembrane region" description="Helical" evidence="7">
    <location>
        <begin position="41"/>
        <end position="60"/>
    </location>
</feature>
<dbReference type="Pfam" id="PF20684">
    <property type="entry name" value="Fung_rhodopsin"/>
    <property type="match status" value="1"/>
</dbReference>
<protein>
    <recommendedName>
        <fullName evidence="8">Rhodopsin domain-containing protein</fullName>
    </recommendedName>
</protein>
<name>A0A6A6HGS9_VIRVR</name>
<reference evidence="9" key="1">
    <citation type="journal article" date="2020" name="Stud. Mycol.">
        <title>101 Dothideomycetes genomes: a test case for predicting lifestyles and emergence of pathogens.</title>
        <authorList>
            <person name="Haridas S."/>
            <person name="Albert R."/>
            <person name="Binder M."/>
            <person name="Bloem J."/>
            <person name="Labutti K."/>
            <person name="Salamov A."/>
            <person name="Andreopoulos B."/>
            <person name="Baker S."/>
            <person name="Barry K."/>
            <person name="Bills G."/>
            <person name="Bluhm B."/>
            <person name="Cannon C."/>
            <person name="Castanera R."/>
            <person name="Culley D."/>
            <person name="Daum C."/>
            <person name="Ezra D."/>
            <person name="Gonzalez J."/>
            <person name="Henrissat B."/>
            <person name="Kuo A."/>
            <person name="Liang C."/>
            <person name="Lipzen A."/>
            <person name="Lutzoni F."/>
            <person name="Magnuson J."/>
            <person name="Mondo S."/>
            <person name="Nolan M."/>
            <person name="Ohm R."/>
            <person name="Pangilinan J."/>
            <person name="Park H.-J."/>
            <person name="Ramirez L."/>
            <person name="Alfaro M."/>
            <person name="Sun H."/>
            <person name="Tritt A."/>
            <person name="Yoshinaga Y."/>
            <person name="Zwiers L.-H."/>
            <person name="Turgeon B."/>
            <person name="Goodwin S."/>
            <person name="Spatafora J."/>
            <person name="Crous P."/>
            <person name="Grigoriev I."/>
        </authorList>
    </citation>
    <scope>NUCLEOTIDE SEQUENCE</scope>
    <source>
        <strain evidence="9">Tuck. ex Michener</strain>
    </source>
</reference>
<evidence type="ECO:0000256" key="6">
    <source>
        <dbReference type="SAM" id="MobiDB-lite"/>
    </source>
</evidence>
<evidence type="ECO:0000256" key="7">
    <source>
        <dbReference type="SAM" id="Phobius"/>
    </source>
</evidence>
<feature type="transmembrane region" description="Helical" evidence="7">
    <location>
        <begin position="206"/>
        <end position="228"/>
    </location>
</feature>
<keyword evidence="3 7" id="KW-1133">Transmembrane helix</keyword>
<dbReference type="EMBL" id="ML991784">
    <property type="protein sequence ID" value="KAF2236670.1"/>
    <property type="molecule type" value="Genomic_DNA"/>
</dbReference>
<gene>
    <name evidence="9" type="ORF">EV356DRAFT_64656</name>
</gene>
<accession>A0A6A6HGS9</accession>
<feature type="transmembrane region" description="Helical" evidence="7">
    <location>
        <begin position="240"/>
        <end position="262"/>
    </location>
</feature>
<dbReference type="PANTHER" id="PTHR33048:SF149">
    <property type="entry name" value="UBID FAMILY DECARBOXYLASE"/>
    <property type="match status" value="1"/>
</dbReference>
<comment type="subcellular location">
    <subcellularLocation>
        <location evidence="1">Membrane</location>
        <topology evidence="1">Multi-pass membrane protein</topology>
    </subcellularLocation>
</comment>
<organism evidence="9 10">
    <name type="scientific">Viridothelium virens</name>
    <name type="common">Speckled blister lichen</name>
    <name type="synonym">Trypethelium virens</name>
    <dbReference type="NCBI Taxonomy" id="1048519"/>
    <lineage>
        <taxon>Eukaryota</taxon>
        <taxon>Fungi</taxon>
        <taxon>Dikarya</taxon>
        <taxon>Ascomycota</taxon>
        <taxon>Pezizomycotina</taxon>
        <taxon>Dothideomycetes</taxon>
        <taxon>Dothideomycetes incertae sedis</taxon>
        <taxon>Trypetheliales</taxon>
        <taxon>Trypetheliaceae</taxon>
        <taxon>Viridothelium</taxon>
    </lineage>
</organism>
<evidence type="ECO:0000256" key="4">
    <source>
        <dbReference type="ARBA" id="ARBA00023136"/>
    </source>
</evidence>
<evidence type="ECO:0000313" key="10">
    <source>
        <dbReference type="Proteomes" id="UP000800092"/>
    </source>
</evidence>
<keyword evidence="4 7" id="KW-0472">Membrane</keyword>
<feature type="transmembrane region" description="Helical" evidence="7">
    <location>
        <begin position="98"/>
        <end position="115"/>
    </location>
</feature>
<dbReference type="Proteomes" id="UP000800092">
    <property type="component" value="Unassembled WGS sequence"/>
</dbReference>
<dbReference type="PANTHER" id="PTHR33048">
    <property type="entry name" value="PTH11-LIKE INTEGRAL MEMBRANE PROTEIN (AFU_ORTHOLOGUE AFUA_5G11245)"/>
    <property type="match status" value="1"/>
</dbReference>
<feature type="transmembrane region" description="Helical" evidence="7">
    <location>
        <begin position="127"/>
        <end position="149"/>
    </location>
</feature>
<keyword evidence="10" id="KW-1185">Reference proteome</keyword>
<feature type="region of interest" description="Disordered" evidence="6">
    <location>
        <begin position="273"/>
        <end position="292"/>
    </location>
</feature>
<evidence type="ECO:0000313" key="9">
    <source>
        <dbReference type="EMBL" id="KAF2236670.1"/>
    </source>
</evidence>
<feature type="domain" description="Rhodopsin" evidence="8">
    <location>
        <begin position="22"/>
        <end position="264"/>
    </location>
</feature>
<comment type="similarity">
    <text evidence="5">Belongs to the SAT4 family.</text>
</comment>
<feature type="compositionally biased region" description="Polar residues" evidence="6">
    <location>
        <begin position="273"/>
        <end position="286"/>
    </location>
</feature>
<evidence type="ECO:0000256" key="1">
    <source>
        <dbReference type="ARBA" id="ARBA00004141"/>
    </source>
</evidence>
<evidence type="ECO:0000256" key="3">
    <source>
        <dbReference type="ARBA" id="ARBA00022989"/>
    </source>
</evidence>
<evidence type="ECO:0000256" key="5">
    <source>
        <dbReference type="ARBA" id="ARBA00038359"/>
    </source>
</evidence>
<evidence type="ECO:0000256" key="2">
    <source>
        <dbReference type="ARBA" id="ARBA00022692"/>
    </source>
</evidence>
<evidence type="ECO:0000259" key="8">
    <source>
        <dbReference type="Pfam" id="PF20684"/>
    </source>
</evidence>
<dbReference type="InterPro" id="IPR052337">
    <property type="entry name" value="SAT4-like"/>
</dbReference>
<dbReference type="AlphaFoldDB" id="A0A6A6HGS9"/>
<feature type="transmembrane region" description="Helical" evidence="7">
    <location>
        <begin position="12"/>
        <end position="29"/>
    </location>
</feature>
<dbReference type="OrthoDB" id="3903189at2759"/>
<dbReference type="InterPro" id="IPR049326">
    <property type="entry name" value="Rhodopsin_dom_fungi"/>
</dbReference>
<feature type="transmembrane region" description="Helical" evidence="7">
    <location>
        <begin position="169"/>
        <end position="194"/>
    </location>
</feature>
<keyword evidence="2 7" id="KW-0812">Transmembrane</keyword>
<sequence length="329" mass="37316">MIGLTVESWIWYGFVLAVTIARFISRSLALGSFRNLQADDYVVLLALCTYTVLIVTINIVSDDETNLLPPGFDINSLTKDDIRERKIGSKLVLVVEQTQILTVWAVKTCLLIMYYRLTIVRKENVAVVALAIYVAFGFVFMEIFYFGVWCRPFHDYWAVPTPNPQCSAAIHHLITNAVFNISSDVLTLALALQMFIRSKLPLRRKLLLCGIFGLGIFVIFAAVLNKYYSFNQPFGSQWTYWYVRESSTAMIVANLPFLWTLLRRMFKLGSFENPSQQRPVRTSNSAGMGLADGEPHGLLQRLRIRGRRFSSHVLHGVGISSNQSGTLRR</sequence>
<proteinExistence type="inferred from homology"/>